<comment type="caution">
    <text evidence="4">The sequence shown here is derived from an EMBL/GenBank/DDBJ whole genome shotgun (WGS) entry which is preliminary data.</text>
</comment>
<feature type="domain" description="Thioredoxin-like fold" evidence="3">
    <location>
        <begin position="1"/>
        <end position="75"/>
    </location>
</feature>
<evidence type="ECO:0000256" key="1">
    <source>
        <dbReference type="PIRSR" id="PIRSR037031-50"/>
    </source>
</evidence>
<dbReference type="SUPFAM" id="SSF52833">
    <property type="entry name" value="Thioredoxin-like"/>
    <property type="match status" value="1"/>
</dbReference>
<dbReference type="OrthoDB" id="9800630at2"/>
<keyword evidence="5" id="KW-1185">Reference proteome</keyword>
<gene>
    <name evidence="4" type="ORF">CLORY_12320</name>
</gene>
<dbReference type="RefSeq" id="WP_079422646.1">
    <property type="nucleotide sequence ID" value="NZ_MZGV01000009.1"/>
</dbReference>
<evidence type="ECO:0000259" key="3">
    <source>
        <dbReference type="Pfam" id="PF13192"/>
    </source>
</evidence>
<organism evidence="4 5">
    <name type="scientific">Clostridium oryzae</name>
    <dbReference type="NCBI Taxonomy" id="1450648"/>
    <lineage>
        <taxon>Bacteria</taxon>
        <taxon>Bacillati</taxon>
        <taxon>Bacillota</taxon>
        <taxon>Clostridia</taxon>
        <taxon>Eubacteriales</taxon>
        <taxon>Clostridiaceae</taxon>
        <taxon>Clostridium</taxon>
    </lineage>
</organism>
<dbReference type="AlphaFoldDB" id="A0A1V4IUI6"/>
<dbReference type="NCBIfam" id="TIGR00412">
    <property type="entry name" value="redox_disulf_2"/>
    <property type="match status" value="1"/>
</dbReference>
<dbReference type="Gene3D" id="3.40.30.10">
    <property type="entry name" value="Glutaredoxin"/>
    <property type="match status" value="1"/>
</dbReference>
<dbReference type="InterPro" id="IPR005243">
    <property type="entry name" value="THIRX-like_proc"/>
</dbReference>
<dbReference type="Proteomes" id="UP000190080">
    <property type="component" value="Unassembled WGS sequence"/>
</dbReference>
<dbReference type="PIRSF" id="PIRSF037031">
    <property type="entry name" value="Redox_disulphide_2"/>
    <property type="match status" value="1"/>
</dbReference>
<dbReference type="PANTHER" id="PTHR36450:SF1">
    <property type="entry name" value="THIOREDOXIN"/>
    <property type="match status" value="1"/>
</dbReference>
<dbReference type="InterPro" id="IPR036249">
    <property type="entry name" value="Thioredoxin-like_sf"/>
</dbReference>
<accession>A0A1V4IUI6</accession>
<dbReference type="Pfam" id="PF13192">
    <property type="entry name" value="Thioredoxin_3"/>
    <property type="match status" value="1"/>
</dbReference>
<protein>
    <recommendedName>
        <fullName evidence="3">Thioredoxin-like fold domain-containing protein</fullName>
    </recommendedName>
</protein>
<feature type="disulfide bond" description="Redox-active" evidence="2">
    <location>
        <begin position="10"/>
        <end position="13"/>
    </location>
</feature>
<evidence type="ECO:0000313" key="4">
    <source>
        <dbReference type="EMBL" id="OPJ63445.1"/>
    </source>
</evidence>
<proteinExistence type="predicted"/>
<dbReference type="InterPro" id="IPR012336">
    <property type="entry name" value="Thioredoxin-like_fold"/>
</dbReference>
<keyword evidence="2" id="KW-1015">Disulfide bond</keyword>
<dbReference type="PANTHER" id="PTHR36450">
    <property type="entry name" value="THIOREDOXIN"/>
    <property type="match status" value="1"/>
</dbReference>
<evidence type="ECO:0000256" key="2">
    <source>
        <dbReference type="PIRSR" id="PIRSR037031-51"/>
    </source>
</evidence>
<feature type="active site" description="Nucleophile" evidence="1">
    <location>
        <position position="13"/>
    </location>
</feature>
<sequence length="79" mass="8950">MEIKILGTGCSNCKKLEANTKEAVKELNVDAQIIKVEDIRDIMKYGVMRTPAIVINEKVKMFGKVCTVDEIKKYISDEK</sequence>
<evidence type="ECO:0000313" key="5">
    <source>
        <dbReference type="Proteomes" id="UP000190080"/>
    </source>
</evidence>
<reference evidence="4 5" key="1">
    <citation type="submission" date="2017-03" db="EMBL/GenBank/DDBJ databases">
        <title>Genome sequence of Clostridium oryzae DSM 28571.</title>
        <authorList>
            <person name="Poehlein A."/>
            <person name="Daniel R."/>
        </authorList>
    </citation>
    <scope>NUCLEOTIDE SEQUENCE [LARGE SCALE GENOMIC DNA]</scope>
    <source>
        <strain evidence="4 5">DSM 28571</strain>
    </source>
</reference>
<dbReference type="STRING" id="1450648.CLORY_12320"/>
<keyword evidence="2" id="KW-0676">Redox-active center</keyword>
<name>A0A1V4IUI6_9CLOT</name>
<feature type="active site" description="Nucleophile" evidence="1">
    <location>
        <position position="10"/>
    </location>
</feature>
<dbReference type="EMBL" id="MZGV01000009">
    <property type="protein sequence ID" value="OPJ63445.1"/>
    <property type="molecule type" value="Genomic_DNA"/>
</dbReference>